<evidence type="ECO:0000313" key="6">
    <source>
        <dbReference type="EMBL" id="GEY74080.1"/>
    </source>
</evidence>
<organism evidence="6">
    <name type="scientific">Tanacetum cinerariifolium</name>
    <name type="common">Dalmatian daisy</name>
    <name type="synonym">Chrysanthemum cinerariifolium</name>
    <dbReference type="NCBI Taxonomy" id="118510"/>
    <lineage>
        <taxon>Eukaryota</taxon>
        <taxon>Viridiplantae</taxon>
        <taxon>Streptophyta</taxon>
        <taxon>Embryophyta</taxon>
        <taxon>Tracheophyta</taxon>
        <taxon>Spermatophyta</taxon>
        <taxon>Magnoliopsida</taxon>
        <taxon>eudicotyledons</taxon>
        <taxon>Gunneridae</taxon>
        <taxon>Pentapetalae</taxon>
        <taxon>asterids</taxon>
        <taxon>campanulids</taxon>
        <taxon>Asterales</taxon>
        <taxon>Asteraceae</taxon>
        <taxon>Asteroideae</taxon>
        <taxon>Anthemideae</taxon>
        <taxon>Anthemidinae</taxon>
        <taxon>Tanacetum</taxon>
    </lineage>
</organism>
<sequence>MNFVSSNVYMGLVYSVDVASVWKDLESTYDKVDGYVIFNLLKKISSIKQDGSYVADYYHRLNSLWREFNALTKELGLHNQLMKLMQFLMESHRGIPEPSGVTESKMNATSFAVKGFNVNRRNNFTNNNNRGPNPNLSCKNYSMIGHTIERCHELIGYPPGFKKVANPIKHILIVCFEEEKCYIRDLKKETILGTGSESSGLYMFDMELDNNLGKVNMDVSCYVAKDLWHNRLGHPADEVLNVLKNDLNMTKSTNVSTCEVCHRAKQTKDPIFLSDNKSKKLSELIYLDLWGLYNVTNIEGFKYFLTIVDDFSRAVWVYLIKTKDEVFDVFDAYLSRKWFEKYILFGYASVKKAYKIFSLDNRSVFYSRDVKFNETVFPFKVINKSLNDVTDVEFTNKADHLTFFGNVHNEFRRSSRVSKLPAKLNDYVTDNVVEDVYMDLPLGYDQGNNGKVCKLNNFLYGLKHAPRKWNAKLTIALIEHGFFQSKFDYSFTRESGDVLLTLLVYVDDIVVTENCKDSVGATLTRISFIF</sequence>
<dbReference type="GO" id="GO:0046872">
    <property type="term" value="F:metal ion binding"/>
    <property type="evidence" value="ECO:0007669"/>
    <property type="project" value="UniProtKB-KW"/>
</dbReference>
<evidence type="ECO:0000256" key="1">
    <source>
        <dbReference type="ARBA" id="ARBA00022723"/>
    </source>
</evidence>
<dbReference type="SUPFAM" id="SSF53098">
    <property type="entry name" value="Ribonuclease H-like"/>
    <property type="match status" value="1"/>
</dbReference>
<name>A0A699HW65_TANCI</name>
<dbReference type="InterPro" id="IPR039537">
    <property type="entry name" value="Retrotran_Ty1/copia-like"/>
</dbReference>
<keyword evidence="2" id="KW-0378">Hydrolase</keyword>
<evidence type="ECO:0000259" key="4">
    <source>
        <dbReference type="Pfam" id="PF13976"/>
    </source>
</evidence>
<proteinExistence type="predicted"/>
<keyword evidence="1" id="KW-0479">Metal-binding</keyword>
<feature type="domain" description="Reverse transcriptase Ty1/copia-type" evidence="3">
    <location>
        <begin position="427"/>
        <end position="513"/>
    </location>
</feature>
<comment type="caution">
    <text evidence="6">The sequence shown here is derived from an EMBL/GenBank/DDBJ whole genome shotgun (WGS) entry which is preliminary data.</text>
</comment>
<dbReference type="EMBL" id="BKCJ010205214">
    <property type="protein sequence ID" value="GEY74080.1"/>
    <property type="molecule type" value="Genomic_DNA"/>
</dbReference>
<dbReference type="InterPro" id="IPR012337">
    <property type="entry name" value="RNaseH-like_sf"/>
</dbReference>
<evidence type="ECO:0000256" key="2">
    <source>
        <dbReference type="ARBA" id="ARBA00022801"/>
    </source>
</evidence>
<accession>A0A699HW65</accession>
<dbReference type="Pfam" id="PF25597">
    <property type="entry name" value="SH3_retrovirus"/>
    <property type="match status" value="1"/>
</dbReference>
<dbReference type="GO" id="GO:0003676">
    <property type="term" value="F:nucleic acid binding"/>
    <property type="evidence" value="ECO:0007669"/>
    <property type="project" value="InterPro"/>
</dbReference>
<dbReference type="GO" id="GO:0016787">
    <property type="term" value="F:hydrolase activity"/>
    <property type="evidence" value="ECO:0007669"/>
    <property type="project" value="UniProtKB-KW"/>
</dbReference>
<gene>
    <name evidence="6" type="ORF">Tci_446054</name>
</gene>
<feature type="domain" description="Retroviral polymerase SH3-like" evidence="5">
    <location>
        <begin position="340"/>
        <end position="382"/>
    </location>
</feature>
<dbReference type="Pfam" id="PF13976">
    <property type="entry name" value="gag_pre-integrs"/>
    <property type="match status" value="1"/>
</dbReference>
<dbReference type="InterPro" id="IPR013103">
    <property type="entry name" value="RVT_2"/>
</dbReference>
<evidence type="ECO:0000259" key="5">
    <source>
        <dbReference type="Pfam" id="PF25597"/>
    </source>
</evidence>
<evidence type="ECO:0000259" key="3">
    <source>
        <dbReference type="Pfam" id="PF07727"/>
    </source>
</evidence>
<dbReference type="AlphaFoldDB" id="A0A699HW65"/>
<dbReference type="InterPro" id="IPR036397">
    <property type="entry name" value="RNaseH_sf"/>
</dbReference>
<feature type="domain" description="GAG-pre-integrase" evidence="4">
    <location>
        <begin position="200"/>
        <end position="266"/>
    </location>
</feature>
<dbReference type="InterPro" id="IPR025724">
    <property type="entry name" value="GAG-pre-integrase_dom"/>
</dbReference>
<dbReference type="Gene3D" id="3.30.420.10">
    <property type="entry name" value="Ribonuclease H-like superfamily/Ribonuclease H"/>
    <property type="match status" value="1"/>
</dbReference>
<dbReference type="PANTHER" id="PTHR42648:SF31">
    <property type="entry name" value="RNA-DIRECTED DNA POLYMERASE"/>
    <property type="match status" value="1"/>
</dbReference>
<dbReference type="Pfam" id="PF07727">
    <property type="entry name" value="RVT_2"/>
    <property type="match status" value="1"/>
</dbReference>
<dbReference type="InterPro" id="IPR057670">
    <property type="entry name" value="SH3_retrovirus"/>
</dbReference>
<reference evidence="6" key="1">
    <citation type="journal article" date="2019" name="Sci. Rep.">
        <title>Draft genome of Tanacetum cinerariifolium, the natural source of mosquito coil.</title>
        <authorList>
            <person name="Yamashiro T."/>
            <person name="Shiraishi A."/>
            <person name="Satake H."/>
            <person name="Nakayama K."/>
        </authorList>
    </citation>
    <scope>NUCLEOTIDE SEQUENCE</scope>
</reference>
<dbReference type="PANTHER" id="PTHR42648">
    <property type="entry name" value="TRANSPOSASE, PUTATIVE-RELATED"/>
    <property type="match status" value="1"/>
</dbReference>
<protein>
    <submittedName>
        <fullName evidence="6">Ribonuclease H-like domain-containing protein</fullName>
    </submittedName>
</protein>